<dbReference type="OrthoDB" id="116480at2"/>
<name>A0A3A3Z0Z9_9ACTN</name>
<reference evidence="2 3" key="1">
    <citation type="submission" date="2018-09" db="EMBL/GenBank/DDBJ databases">
        <title>YIM 75000 draft genome.</title>
        <authorList>
            <person name="Tang S."/>
            <person name="Feng Y."/>
        </authorList>
    </citation>
    <scope>NUCLEOTIDE SEQUENCE [LARGE SCALE GENOMIC DNA]</scope>
    <source>
        <strain evidence="2 3">YIM 75000</strain>
    </source>
</reference>
<feature type="transmembrane region" description="Helical" evidence="1">
    <location>
        <begin position="114"/>
        <end position="134"/>
    </location>
</feature>
<dbReference type="AlphaFoldDB" id="A0A3A3Z0Z9"/>
<dbReference type="InterPro" id="IPR010539">
    <property type="entry name" value="BaxI_1-like"/>
</dbReference>
<feature type="transmembrane region" description="Helical" evidence="1">
    <location>
        <begin position="60"/>
        <end position="82"/>
    </location>
</feature>
<dbReference type="RefSeq" id="WP_119948855.1">
    <property type="nucleotide sequence ID" value="NZ_QZEZ01000001.1"/>
</dbReference>
<organism evidence="2 3">
    <name type="scientific">Vallicoccus soli</name>
    <dbReference type="NCBI Taxonomy" id="2339232"/>
    <lineage>
        <taxon>Bacteria</taxon>
        <taxon>Bacillati</taxon>
        <taxon>Actinomycetota</taxon>
        <taxon>Actinomycetes</taxon>
        <taxon>Motilibacterales</taxon>
        <taxon>Vallicoccaceae</taxon>
        <taxon>Vallicoccus</taxon>
    </lineage>
</organism>
<feature type="transmembrane region" description="Helical" evidence="1">
    <location>
        <begin position="88"/>
        <end position="107"/>
    </location>
</feature>
<dbReference type="PANTHER" id="PTHR41282">
    <property type="entry name" value="CONSERVED TRANSMEMBRANE PROTEIN-RELATED"/>
    <property type="match status" value="1"/>
</dbReference>
<dbReference type="EMBL" id="QZEZ01000001">
    <property type="protein sequence ID" value="RJK97929.1"/>
    <property type="molecule type" value="Genomic_DNA"/>
</dbReference>
<gene>
    <name evidence="2" type="ORF">D5H78_02900</name>
</gene>
<accession>A0A3A3Z0Z9</accession>
<dbReference type="PIRSF" id="PIRSF009160">
    <property type="entry name" value="UCP009160"/>
    <property type="match status" value="1"/>
</dbReference>
<comment type="caution">
    <text evidence="2">The sequence shown here is derived from an EMBL/GenBank/DDBJ whole genome shotgun (WGS) entry which is preliminary data.</text>
</comment>
<sequence>MARQSGFGHSNPAFDRNPAFSGHSSYAAAAPAMSAADLQSMYDAPSAGPVQTQRMTLDDVVVKCAIVFGALFVAAGVTFFVLPESTAAGLALPGLLVGLVLGLVISFKQSTNPALILSYAVAEGLFLGAISRFFDAAYDGIVAQAVLGTLAAAGAMLFVFSTGRLRATPKFTKVLLTAGLAYVGIALVNLVLRLTGVLDGWGFYGAGPLGLLLCAAGVALASFFLILDFDFIQRGIQNGAPARYSWFAAAGLLMTLVWLYVEMLRLLAILRGDE</sequence>
<keyword evidence="1" id="KW-0812">Transmembrane</keyword>
<feature type="transmembrane region" description="Helical" evidence="1">
    <location>
        <begin position="206"/>
        <end position="232"/>
    </location>
</feature>
<feature type="transmembrane region" description="Helical" evidence="1">
    <location>
        <begin position="244"/>
        <end position="261"/>
    </location>
</feature>
<feature type="transmembrane region" description="Helical" evidence="1">
    <location>
        <begin position="174"/>
        <end position="194"/>
    </location>
</feature>
<evidence type="ECO:0000313" key="2">
    <source>
        <dbReference type="EMBL" id="RJK97929.1"/>
    </source>
</evidence>
<keyword evidence="1" id="KW-0472">Membrane</keyword>
<dbReference type="Proteomes" id="UP000265614">
    <property type="component" value="Unassembled WGS sequence"/>
</dbReference>
<keyword evidence="1" id="KW-1133">Transmembrane helix</keyword>
<proteinExistence type="predicted"/>
<keyword evidence="3" id="KW-1185">Reference proteome</keyword>
<protein>
    <submittedName>
        <fullName evidence="2">Bax inhibitor-1/YccA family protein</fullName>
    </submittedName>
</protein>
<feature type="transmembrane region" description="Helical" evidence="1">
    <location>
        <begin position="140"/>
        <end position="162"/>
    </location>
</feature>
<dbReference type="PANTHER" id="PTHR41282:SF1">
    <property type="entry name" value="CONSERVED TRANSMEMBRANE PROTEIN-RELATED"/>
    <property type="match status" value="1"/>
</dbReference>
<dbReference type="Pfam" id="PF12811">
    <property type="entry name" value="BaxI_1"/>
    <property type="match status" value="1"/>
</dbReference>
<evidence type="ECO:0000256" key="1">
    <source>
        <dbReference type="SAM" id="Phobius"/>
    </source>
</evidence>
<evidence type="ECO:0000313" key="3">
    <source>
        <dbReference type="Proteomes" id="UP000265614"/>
    </source>
</evidence>